<dbReference type="PANTHER" id="PTHR43081:SF19">
    <property type="entry name" value="PH-SENSITIVE ADENYLATE CYCLASE RV1264"/>
    <property type="match status" value="1"/>
</dbReference>
<dbReference type="InterPro" id="IPR001054">
    <property type="entry name" value="A/G_cyclase"/>
</dbReference>
<dbReference type="InterPro" id="IPR011990">
    <property type="entry name" value="TPR-like_helical_dom_sf"/>
</dbReference>
<evidence type="ECO:0000313" key="2">
    <source>
        <dbReference type="EMBL" id="SKB51495.1"/>
    </source>
</evidence>
<dbReference type="PROSITE" id="PS50125">
    <property type="entry name" value="GUANYLATE_CYCLASE_2"/>
    <property type="match status" value="1"/>
</dbReference>
<dbReference type="CDD" id="cd07302">
    <property type="entry name" value="CHD"/>
    <property type="match status" value="1"/>
</dbReference>
<dbReference type="InterPro" id="IPR029787">
    <property type="entry name" value="Nucleotide_cyclase"/>
</dbReference>
<reference evidence="2 3" key="1">
    <citation type="submission" date="2017-02" db="EMBL/GenBank/DDBJ databases">
        <authorList>
            <person name="Peterson S.W."/>
        </authorList>
    </citation>
    <scope>NUCLEOTIDE SEQUENCE [LARGE SCALE GENOMIC DNA]</scope>
    <source>
        <strain evidence="2 3">DSM 9653</strain>
    </source>
</reference>
<dbReference type="Gene3D" id="1.25.40.10">
    <property type="entry name" value="Tetratricopeptide repeat domain"/>
    <property type="match status" value="1"/>
</dbReference>
<dbReference type="PANTHER" id="PTHR43081">
    <property type="entry name" value="ADENYLATE CYCLASE, TERMINAL-DIFFERENTIATION SPECIFIC-RELATED"/>
    <property type="match status" value="1"/>
</dbReference>
<dbReference type="Gene3D" id="3.30.70.1230">
    <property type="entry name" value="Nucleotide cyclase"/>
    <property type="match status" value="1"/>
</dbReference>
<accession>A0A1T5BWC3</accession>
<dbReference type="Proteomes" id="UP000190130">
    <property type="component" value="Unassembled WGS sequence"/>
</dbReference>
<dbReference type="GO" id="GO:0006171">
    <property type="term" value="P:cAMP biosynthetic process"/>
    <property type="evidence" value="ECO:0007669"/>
    <property type="project" value="TreeGrafter"/>
</dbReference>
<dbReference type="Gene3D" id="3.40.50.10070">
    <property type="entry name" value="TolB, N-terminal domain"/>
    <property type="match status" value="1"/>
</dbReference>
<gene>
    <name evidence="2" type="ORF">SAMN05660750_01089</name>
</gene>
<dbReference type="AlphaFoldDB" id="A0A1T5BWC3"/>
<evidence type="ECO:0000313" key="3">
    <source>
        <dbReference type="Proteomes" id="UP000190130"/>
    </source>
</evidence>
<name>A0A1T5BWC3_9HYPH</name>
<dbReference type="GO" id="GO:0004016">
    <property type="term" value="F:adenylate cyclase activity"/>
    <property type="evidence" value="ECO:0007669"/>
    <property type="project" value="UniProtKB-ARBA"/>
</dbReference>
<dbReference type="GO" id="GO:0035556">
    <property type="term" value="P:intracellular signal transduction"/>
    <property type="evidence" value="ECO:0007669"/>
    <property type="project" value="InterPro"/>
</dbReference>
<sequence length="626" mass="67922">MPKPGALRWTGQGCHASIPSRLTHCWLSGSVRTGSGSESFVATMKRHLAAILSADVVGYMRLSEAAEEDTHHRLMRLRADLIEPCVGEHGGRIVKNTGDGFLATFDGAPAASRCALSLQRALAAATADQPIALRIAFRMGIHLADVIFDGGDIYGDGVNVAARLQSYAEQGGVIVSEAVFARVDEATRSLASDMGEIFLRNHKQPVRAFALRSEAGSAPRKIGESPAGMDARASIAVLPFRMNGSGLHKSTMADGVVDSIIQSLSGLKELFVISRGSTLEYGRRRIDPVAVGRKLGVRYVMDGTVALSDRRVRISTELIANENGAVLSADHYDGKVGELFDLQDRISLKLVKTIAPHVREHELQRALRQHPQNMTAYDLLLQALDLLYKMDSDSFARARGLLQQAMALDPSYAPPFTYTALWHVFRVGEFGSPDPEGDAQVAAERARAAIEHDGNDALALAIYGHVQAFFLRDMVTAQRFLDRAIEAGPSVAMAWTMSSATRGFIGDGPLAVLHAEAGQRLAPADPYRFFHEGILAQAHYVNGDYDQAVGWARSAVAHNPSIRFTLRILVASLMAAGRLTEATNAVDRLLLVQPDFRLAIYAPRCPFLPPILGQWLGHLRRAGLPD</sequence>
<dbReference type="SUPFAM" id="SSF48452">
    <property type="entry name" value="TPR-like"/>
    <property type="match status" value="1"/>
</dbReference>
<organism evidence="2 3">
    <name type="scientific">Bosea thiooxidans</name>
    <dbReference type="NCBI Taxonomy" id="53254"/>
    <lineage>
        <taxon>Bacteria</taxon>
        <taxon>Pseudomonadati</taxon>
        <taxon>Pseudomonadota</taxon>
        <taxon>Alphaproteobacteria</taxon>
        <taxon>Hyphomicrobiales</taxon>
        <taxon>Boseaceae</taxon>
        <taxon>Bosea</taxon>
    </lineage>
</organism>
<dbReference type="InterPro" id="IPR050697">
    <property type="entry name" value="Adenylyl/Guanylyl_Cyclase_3/4"/>
</dbReference>
<feature type="domain" description="Guanylate cyclase" evidence="1">
    <location>
        <begin position="50"/>
        <end position="165"/>
    </location>
</feature>
<protein>
    <submittedName>
        <fullName evidence="2">Adenylate cyclase, class 3</fullName>
    </submittedName>
</protein>
<dbReference type="Pfam" id="PF00211">
    <property type="entry name" value="Guanylate_cyc"/>
    <property type="match status" value="1"/>
</dbReference>
<proteinExistence type="predicted"/>
<dbReference type="OrthoDB" id="9807521at2"/>
<dbReference type="SUPFAM" id="SSF55073">
    <property type="entry name" value="Nucleotide cyclase"/>
    <property type="match status" value="1"/>
</dbReference>
<evidence type="ECO:0000259" key="1">
    <source>
        <dbReference type="PROSITE" id="PS50125"/>
    </source>
</evidence>
<dbReference type="EMBL" id="FUYX01000002">
    <property type="protein sequence ID" value="SKB51495.1"/>
    <property type="molecule type" value="Genomic_DNA"/>
</dbReference>